<evidence type="ECO:0000313" key="2">
    <source>
        <dbReference type="Proteomes" id="UP000095743"/>
    </source>
</evidence>
<accession>A0A1D8GMT6</accession>
<dbReference type="AlphaFoldDB" id="A0A1D8GMT6"/>
<dbReference type="OrthoDB" id="1705959at2"/>
<name>A0A1D8GMT6_9FIRM</name>
<dbReference type="RefSeq" id="WP_069980520.1">
    <property type="nucleotide sequence ID" value="NZ_CP017269.1"/>
</dbReference>
<dbReference type="EMBL" id="CP017269">
    <property type="protein sequence ID" value="AOT72205.1"/>
    <property type="molecule type" value="Genomic_DNA"/>
</dbReference>
<proteinExistence type="predicted"/>
<dbReference type="InterPro" id="IPR046590">
    <property type="entry name" value="DUF6648"/>
</dbReference>
<dbReference type="KEGG" id="gfe:Gferi_23270"/>
<gene>
    <name evidence="1" type="ORF">Gferi_23270</name>
</gene>
<dbReference type="Pfam" id="PF20353">
    <property type="entry name" value="DUF6648"/>
    <property type="match status" value="1"/>
</dbReference>
<protein>
    <submittedName>
        <fullName evidence="1">Uncharacterized protein</fullName>
    </submittedName>
</protein>
<dbReference type="Proteomes" id="UP000095743">
    <property type="component" value="Chromosome"/>
</dbReference>
<keyword evidence="2" id="KW-1185">Reference proteome</keyword>
<organism evidence="1 2">
    <name type="scientific">Geosporobacter ferrireducens</name>
    <dbReference type="NCBI Taxonomy" id="1424294"/>
    <lineage>
        <taxon>Bacteria</taxon>
        <taxon>Bacillati</taxon>
        <taxon>Bacillota</taxon>
        <taxon>Clostridia</taxon>
        <taxon>Peptostreptococcales</taxon>
        <taxon>Thermotaleaceae</taxon>
        <taxon>Geosporobacter</taxon>
    </lineage>
</organism>
<evidence type="ECO:0000313" key="1">
    <source>
        <dbReference type="EMBL" id="AOT72205.1"/>
    </source>
</evidence>
<sequence>MVYRVQENVFDKFFKHRESLIRQFKKGDISKREFLEEHYNFIQQLNLKPFQRRIDSFEKGLYNYQYFNMLAKYCYMKSKDIKLQQKHPRLAEKFLEDSNYYYYQKDKSTLKLLEFLEFKNVEAYFVKVKSPGLKDKLFEIVLKDYENVIFHSKNTWLLERLQEEGVFLEGKKKSVIDNYINEKY</sequence>
<reference evidence="1 2" key="1">
    <citation type="submission" date="2016-09" db="EMBL/GenBank/DDBJ databases">
        <title>Genomic analysis reveals versatility of anaerobic energy metabolism of Geosporobacter ferrireducens IRF9 of phylum Firmicutes.</title>
        <authorList>
            <person name="Kim S.-J."/>
        </authorList>
    </citation>
    <scope>NUCLEOTIDE SEQUENCE [LARGE SCALE GENOMIC DNA]</scope>
    <source>
        <strain evidence="1 2">IRF9</strain>
    </source>
</reference>